<dbReference type="PANTHER" id="PTHR11206">
    <property type="entry name" value="MULTIDRUG RESISTANCE PROTEIN"/>
    <property type="match status" value="1"/>
</dbReference>
<dbReference type="Pfam" id="PF01554">
    <property type="entry name" value="MatE"/>
    <property type="match status" value="1"/>
</dbReference>
<feature type="transmembrane region" description="Helical" evidence="3">
    <location>
        <begin position="230"/>
        <end position="247"/>
    </location>
</feature>
<keyword evidence="2" id="KW-0175">Coiled coil</keyword>
<feature type="transmembrane region" description="Helical" evidence="3">
    <location>
        <begin position="202"/>
        <end position="223"/>
    </location>
</feature>
<dbReference type="STRING" id="4096.A0A1U7WUJ7"/>
<comment type="similarity">
    <text evidence="1">Belongs to the multi antimicrobial extrusion (MATE) (TC 2.A.66.1) family.</text>
</comment>
<evidence type="ECO:0000256" key="2">
    <source>
        <dbReference type="SAM" id="Coils"/>
    </source>
</evidence>
<keyword evidence="3" id="KW-0472">Membrane</keyword>
<keyword evidence="4" id="KW-1185">Reference proteome</keyword>
<dbReference type="RefSeq" id="XP_009782278.1">
    <property type="nucleotide sequence ID" value="XM_009783976.1"/>
</dbReference>
<dbReference type="AlphaFoldDB" id="A0A1U7WUJ7"/>
<dbReference type="KEGG" id="nsy:104231051"/>
<reference evidence="4" key="1">
    <citation type="journal article" date="2013" name="Genome Biol.">
        <title>Reference genomes and transcriptomes of Nicotiana sylvestris and Nicotiana tomentosiformis.</title>
        <authorList>
            <person name="Sierro N."/>
            <person name="Battey J.N."/>
            <person name="Ouadi S."/>
            <person name="Bovet L."/>
            <person name="Goepfert S."/>
            <person name="Bakaher N."/>
            <person name="Peitsch M.C."/>
            <person name="Ivanov N.V."/>
        </authorList>
    </citation>
    <scope>NUCLEOTIDE SEQUENCE [LARGE SCALE GENOMIC DNA]</scope>
</reference>
<organism evidence="4 5">
    <name type="scientific">Nicotiana sylvestris</name>
    <name type="common">Wood tobacco</name>
    <name type="synonym">South American tobacco</name>
    <dbReference type="NCBI Taxonomy" id="4096"/>
    <lineage>
        <taxon>Eukaryota</taxon>
        <taxon>Viridiplantae</taxon>
        <taxon>Streptophyta</taxon>
        <taxon>Embryophyta</taxon>
        <taxon>Tracheophyta</taxon>
        <taxon>Spermatophyta</taxon>
        <taxon>Magnoliopsida</taxon>
        <taxon>eudicotyledons</taxon>
        <taxon>Gunneridae</taxon>
        <taxon>Pentapetalae</taxon>
        <taxon>asterids</taxon>
        <taxon>lamiids</taxon>
        <taxon>Solanales</taxon>
        <taxon>Solanaceae</taxon>
        <taxon>Nicotianoideae</taxon>
        <taxon>Nicotianeae</taxon>
        <taxon>Nicotiana</taxon>
    </lineage>
</organism>
<protein>
    <submittedName>
        <fullName evidence="5">MATE efflux family protein DTX1-like</fullName>
    </submittedName>
</protein>
<feature type="transmembrane region" description="Helical" evidence="3">
    <location>
        <begin position="129"/>
        <end position="154"/>
    </location>
</feature>
<gene>
    <name evidence="5" type="primary">LOC104231051</name>
</gene>
<dbReference type="eggNOG" id="KOG1347">
    <property type="taxonomic scope" value="Eukaryota"/>
</dbReference>
<accession>A0A1U7WUJ7</accession>
<reference evidence="5" key="2">
    <citation type="submission" date="2025-08" db="UniProtKB">
        <authorList>
            <consortium name="RefSeq"/>
        </authorList>
    </citation>
    <scope>IDENTIFICATION</scope>
    <source>
        <tissue evidence="5">Leaf</tissue>
    </source>
</reference>
<dbReference type="GO" id="GO:0016020">
    <property type="term" value="C:membrane"/>
    <property type="evidence" value="ECO:0007669"/>
    <property type="project" value="InterPro"/>
</dbReference>
<feature type="coiled-coil region" evidence="2">
    <location>
        <begin position="5"/>
        <end position="41"/>
    </location>
</feature>
<proteinExistence type="inferred from homology"/>
<feature type="transmembrane region" description="Helical" evidence="3">
    <location>
        <begin position="88"/>
        <end position="109"/>
    </location>
</feature>
<sequence>MDRKLQEESEQMAAELQRNMKIELERKLAEERQHANAENATITVCWYLWFWIRLLKLSGPCCLTTCLEWWCYEILVLLTRHLPNAKQAIGVIAIMLNFDYLLFSVMLSLTTCASIRMSNELGADCPGPAYRVAYVSLAMSVALGFLGGSVMATARGIWGPLFSHNKGIINGVKKMMLLMELLEVVNFPLAICRGIVRGTARSWLGMYANISGFYLLTLPLGVVLAFKINLGLTGLLTELVIGVAFILW</sequence>
<evidence type="ECO:0000256" key="1">
    <source>
        <dbReference type="ARBA" id="ARBA00010199"/>
    </source>
</evidence>
<evidence type="ECO:0000313" key="5">
    <source>
        <dbReference type="RefSeq" id="XP_009782278.1"/>
    </source>
</evidence>
<keyword evidence="3" id="KW-0812">Transmembrane</keyword>
<name>A0A1U7WUJ7_NICSY</name>
<dbReference type="GeneID" id="104231051"/>
<dbReference type="InterPro" id="IPR002528">
    <property type="entry name" value="MATE_fam"/>
</dbReference>
<dbReference type="GO" id="GO:0015297">
    <property type="term" value="F:antiporter activity"/>
    <property type="evidence" value="ECO:0007669"/>
    <property type="project" value="InterPro"/>
</dbReference>
<evidence type="ECO:0000313" key="4">
    <source>
        <dbReference type="Proteomes" id="UP000189701"/>
    </source>
</evidence>
<dbReference type="GO" id="GO:0042910">
    <property type="term" value="F:xenobiotic transmembrane transporter activity"/>
    <property type="evidence" value="ECO:0007669"/>
    <property type="project" value="InterPro"/>
</dbReference>
<keyword evidence="3" id="KW-1133">Transmembrane helix</keyword>
<evidence type="ECO:0000256" key="3">
    <source>
        <dbReference type="SAM" id="Phobius"/>
    </source>
</evidence>
<dbReference type="Proteomes" id="UP000189701">
    <property type="component" value="Unplaced"/>
</dbReference>